<feature type="transmembrane region" description="Helical" evidence="1">
    <location>
        <begin position="16"/>
        <end position="36"/>
    </location>
</feature>
<evidence type="ECO:0000313" key="3">
    <source>
        <dbReference type="Proteomes" id="UP000285655"/>
    </source>
</evidence>
<keyword evidence="1" id="KW-1133">Transmembrane helix</keyword>
<reference evidence="2 3" key="1">
    <citation type="journal article" date="2017" name="ISME J.">
        <title>Energy and carbon metabolisms in a deep terrestrial subsurface fluid microbial community.</title>
        <authorList>
            <person name="Momper L."/>
            <person name="Jungbluth S.P."/>
            <person name="Lee M.D."/>
            <person name="Amend J.P."/>
        </authorList>
    </citation>
    <scope>NUCLEOTIDE SEQUENCE [LARGE SCALE GENOMIC DNA]</scope>
    <source>
        <strain evidence="2">SURF_29</strain>
    </source>
</reference>
<organism evidence="2 3">
    <name type="scientific">candidate division WS5 bacterium</name>
    <dbReference type="NCBI Taxonomy" id="2093353"/>
    <lineage>
        <taxon>Bacteria</taxon>
        <taxon>candidate division WS5</taxon>
    </lineage>
</organism>
<name>A0A419DG16_9BACT</name>
<proteinExistence type="predicted"/>
<keyword evidence="1" id="KW-0472">Membrane</keyword>
<dbReference type="AlphaFoldDB" id="A0A419DG16"/>
<sequence>MYSKVSTIKYKRLRHLLAMPFILLGAIPLVFFDFFLEIYHRAAFPLYGIKVVKRRKYIKIDRHKLSYLNAIDKIWCTYCGYANGLLAYAVKIAGDTEKYWCAIKHKPSKDFVSPEHHNEFLEYGDREGYERFIHQSRK</sequence>
<gene>
    <name evidence="2" type="ORF">C4544_01100</name>
</gene>
<dbReference type="Proteomes" id="UP000285655">
    <property type="component" value="Unassembled WGS sequence"/>
</dbReference>
<comment type="caution">
    <text evidence="2">The sequence shown here is derived from an EMBL/GenBank/DDBJ whole genome shotgun (WGS) entry which is preliminary data.</text>
</comment>
<evidence type="ECO:0000313" key="2">
    <source>
        <dbReference type="EMBL" id="RJO62079.1"/>
    </source>
</evidence>
<protein>
    <submittedName>
        <fullName evidence="2">Uncharacterized protein</fullName>
    </submittedName>
</protein>
<dbReference type="EMBL" id="QZJW01000005">
    <property type="protein sequence ID" value="RJO62079.1"/>
    <property type="molecule type" value="Genomic_DNA"/>
</dbReference>
<accession>A0A419DG16</accession>
<keyword evidence="1" id="KW-0812">Transmembrane</keyword>
<evidence type="ECO:0000256" key="1">
    <source>
        <dbReference type="SAM" id="Phobius"/>
    </source>
</evidence>